<dbReference type="EMBL" id="LR899013">
    <property type="protein sequence ID" value="CAD7089883.1"/>
    <property type="molecule type" value="Genomic_DNA"/>
</dbReference>
<evidence type="ECO:0000313" key="1">
    <source>
        <dbReference type="EMBL" id="CAD7089883.1"/>
    </source>
</evidence>
<evidence type="ECO:0000313" key="2">
    <source>
        <dbReference type="Proteomes" id="UP000594454"/>
    </source>
</evidence>
<name>A0A7R8YYA4_HERIL</name>
<organism evidence="1 2">
    <name type="scientific">Hermetia illucens</name>
    <name type="common">Black soldier fly</name>
    <dbReference type="NCBI Taxonomy" id="343691"/>
    <lineage>
        <taxon>Eukaryota</taxon>
        <taxon>Metazoa</taxon>
        <taxon>Ecdysozoa</taxon>
        <taxon>Arthropoda</taxon>
        <taxon>Hexapoda</taxon>
        <taxon>Insecta</taxon>
        <taxon>Pterygota</taxon>
        <taxon>Neoptera</taxon>
        <taxon>Endopterygota</taxon>
        <taxon>Diptera</taxon>
        <taxon>Brachycera</taxon>
        <taxon>Stratiomyomorpha</taxon>
        <taxon>Stratiomyidae</taxon>
        <taxon>Hermetiinae</taxon>
        <taxon>Hermetia</taxon>
    </lineage>
</organism>
<dbReference type="InParanoid" id="A0A7R8YYA4"/>
<sequence>MVRKVKKKRIEQNLRCSGKKKASEFNVSARNVQRILQNKLKLNPLKFQKAHDLTPQQKKVRVEQAKELLVGPKVVNCRICFFCDDAPFTIEQFVNKMTKFTCQRDLSKIYTFGRLPESKQHQW</sequence>
<protein>
    <recommendedName>
        <fullName evidence="3">Transposase</fullName>
    </recommendedName>
</protein>
<dbReference type="PANTHER" id="PTHR46068">
    <property type="entry name" value="PROTEIN CBG27172"/>
    <property type="match status" value="1"/>
</dbReference>
<evidence type="ECO:0008006" key="3">
    <source>
        <dbReference type="Google" id="ProtNLM"/>
    </source>
</evidence>
<dbReference type="PANTHER" id="PTHR46068:SF1">
    <property type="entry name" value="TRANSPOSASE IS30-LIKE HTH DOMAIN-CONTAINING PROTEIN"/>
    <property type="match status" value="1"/>
</dbReference>
<proteinExistence type="predicted"/>
<keyword evidence="2" id="KW-1185">Reference proteome</keyword>
<gene>
    <name evidence="1" type="ORF">HERILL_LOCUS12404</name>
</gene>
<reference evidence="1 2" key="1">
    <citation type="submission" date="2020-11" db="EMBL/GenBank/DDBJ databases">
        <authorList>
            <person name="Wallbank WR R."/>
            <person name="Pardo Diaz C."/>
            <person name="Kozak K."/>
            <person name="Martin S."/>
            <person name="Jiggins C."/>
            <person name="Moest M."/>
            <person name="Warren A I."/>
            <person name="Generalovic N T."/>
            <person name="Byers J.R.P. K."/>
            <person name="Montejo-Kovacevich G."/>
            <person name="Yen C E."/>
        </authorList>
    </citation>
    <scope>NUCLEOTIDE SEQUENCE [LARGE SCALE GENOMIC DNA]</scope>
</reference>
<accession>A0A7R8YYA4</accession>
<dbReference type="AlphaFoldDB" id="A0A7R8YYA4"/>
<dbReference type="Proteomes" id="UP000594454">
    <property type="component" value="Chromosome 5"/>
</dbReference>